<dbReference type="SUPFAM" id="SSF52540">
    <property type="entry name" value="P-loop containing nucleoside triphosphate hydrolases"/>
    <property type="match status" value="1"/>
</dbReference>
<feature type="region of interest" description="Disordered" evidence="4">
    <location>
        <begin position="511"/>
        <end position="588"/>
    </location>
</feature>
<keyword evidence="5" id="KW-0472">Membrane</keyword>
<feature type="compositionally biased region" description="Basic and acidic residues" evidence="4">
    <location>
        <begin position="570"/>
        <end position="579"/>
    </location>
</feature>
<dbReference type="InterPro" id="IPR050206">
    <property type="entry name" value="FtsK/SpoIIIE/SftA"/>
</dbReference>
<dbReference type="CDD" id="cd01127">
    <property type="entry name" value="TrwB_TraG_TraD_VirD4"/>
    <property type="match status" value="1"/>
</dbReference>
<gene>
    <name evidence="7" type="ORF">GC106_81010</name>
</gene>
<dbReference type="PROSITE" id="PS50901">
    <property type="entry name" value="FTSK"/>
    <property type="match status" value="1"/>
</dbReference>
<sequence>MPYWLTSRRAFVATVRSWWASPAAEEVRAAYHDTKRAPGWVVLGMIGVFWPLTGFSLVPVGVAVVVWLIMMWTTSGIRYWFLRRRVRRVLRPLIGLLALLVLSVQAGIWAWLLSIGVWLIVAGLTDTWRAHHRLATWIVGAVSRTTKNDPDEFDLHTTEWDGRHLLYAEVDFGPLVRTEDAAARDRIAQAVAWSLRHAGRYTVSWPAGRASFEITATPTLPTSIYEQDWGDLPGIPIGATDAEHADGVVDTVEAETGTVLESLPIVLVDPTNSDKHILVVGGTGAGKSVWMRGFIARGMRKGWWPGGVFILDGKGGSDFIVFEGREGVHCVARHPDEWTEWLPRISTMMRQRYDEDADYERGNTPKPNFPRYLVVLDEVQEIRATLGKNELDPILQQISRQIRASKGKLLVATQRPDAEDAIPGAVRDMLEDRIILGYMSDTGARMVLGKDWREAVDEYGSNTVPGRGLARVGGHLRRIQGFYLDTPREHPEVEHLYPPKTATVGVTQRNQANAESATTTQWAPRPAADASSNPQKAAQVAVGAAETSAGGKEAPTAVDAPPRAAPAPQENRDDQELPRPPRRRRRTI</sequence>
<keyword evidence="2 3" id="KW-0067">ATP-binding</keyword>
<organism evidence="7 8">
    <name type="scientific">Kibdelosporangium persicum</name>
    <dbReference type="NCBI Taxonomy" id="2698649"/>
    <lineage>
        <taxon>Bacteria</taxon>
        <taxon>Bacillati</taxon>
        <taxon>Actinomycetota</taxon>
        <taxon>Actinomycetes</taxon>
        <taxon>Pseudonocardiales</taxon>
        <taxon>Pseudonocardiaceae</taxon>
        <taxon>Kibdelosporangium</taxon>
    </lineage>
</organism>
<comment type="caution">
    <text evidence="7">The sequence shown here is derived from an EMBL/GenBank/DDBJ whole genome shotgun (WGS) entry which is preliminary data.</text>
</comment>
<evidence type="ECO:0000259" key="6">
    <source>
        <dbReference type="PROSITE" id="PS50901"/>
    </source>
</evidence>
<evidence type="ECO:0000256" key="2">
    <source>
        <dbReference type="ARBA" id="ARBA00022840"/>
    </source>
</evidence>
<feature type="transmembrane region" description="Helical" evidence="5">
    <location>
        <begin position="93"/>
        <end position="121"/>
    </location>
</feature>
<accession>A0ABX2FHF1</accession>
<dbReference type="SMART" id="SM00382">
    <property type="entry name" value="AAA"/>
    <property type="match status" value="1"/>
</dbReference>
<feature type="binding site" evidence="3">
    <location>
        <begin position="281"/>
        <end position="288"/>
    </location>
    <ligand>
        <name>ATP</name>
        <dbReference type="ChEBI" id="CHEBI:30616"/>
    </ligand>
</feature>
<feature type="transmembrane region" description="Helical" evidence="5">
    <location>
        <begin position="37"/>
        <end position="58"/>
    </location>
</feature>
<keyword evidence="5" id="KW-1133">Transmembrane helix</keyword>
<evidence type="ECO:0000256" key="5">
    <source>
        <dbReference type="SAM" id="Phobius"/>
    </source>
</evidence>
<feature type="compositionally biased region" description="Low complexity" evidence="4">
    <location>
        <begin position="554"/>
        <end position="568"/>
    </location>
</feature>
<evidence type="ECO:0000256" key="4">
    <source>
        <dbReference type="SAM" id="MobiDB-lite"/>
    </source>
</evidence>
<dbReference type="RefSeq" id="WP_173141984.1">
    <property type="nucleotide sequence ID" value="NZ_CBCSGW010000005.1"/>
</dbReference>
<proteinExistence type="predicted"/>
<feature type="domain" description="FtsK" evidence="6">
    <location>
        <begin position="262"/>
        <end position="445"/>
    </location>
</feature>
<evidence type="ECO:0000313" key="8">
    <source>
        <dbReference type="Proteomes" id="UP000763557"/>
    </source>
</evidence>
<dbReference type="Proteomes" id="UP000763557">
    <property type="component" value="Unassembled WGS sequence"/>
</dbReference>
<feature type="compositionally biased region" description="Polar residues" evidence="4">
    <location>
        <begin position="511"/>
        <end position="522"/>
    </location>
</feature>
<keyword evidence="1 3" id="KW-0547">Nucleotide-binding</keyword>
<evidence type="ECO:0000256" key="1">
    <source>
        <dbReference type="ARBA" id="ARBA00022741"/>
    </source>
</evidence>
<evidence type="ECO:0000313" key="7">
    <source>
        <dbReference type="EMBL" id="NRN70827.1"/>
    </source>
</evidence>
<feature type="transmembrane region" description="Helical" evidence="5">
    <location>
        <begin position="64"/>
        <end position="81"/>
    </location>
</feature>
<dbReference type="PANTHER" id="PTHR22683">
    <property type="entry name" value="SPORULATION PROTEIN RELATED"/>
    <property type="match status" value="1"/>
</dbReference>
<keyword evidence="5" id="KW-0812">Transmembrane</keyword>
<dbReference type="InterPro" id="IPR002543">
    <property type="entry name" value="FtsK_dom"/>
</dbReference>
<name>A0ABX2FHF1_9PSEU</name>
<dbReference type="InterPro" id="IPR003593">
    <property type="entry name" value="AAA+_ATPase"/>
</dbReference>
<dbReference type="EMBL" id="JAAATY010000045">
    <property type="protein sequence ID" value="NRN70827.1"/>
    <property type="molecule type" value="Genomic_DNA"/>
</dbReference>
<dbReference type="Gene3D" id="3.40.50.300">
    <property type="entry name" value="P-loop containing nucleotide triphosphate hydrolases"/>
    <property type="match status" value="1"/>
</dbReference>
<keyword evidence="8" id="KW-1185">Reference proteome</keyword>
<dbReference type="InterPro" id="IPR027417">
    <property type="entry name" value="P-loop_NTPase"/>
</dbReference>
<evidence type="ECO:0000256" key="3">
    <source>
        <dbReference type="PROSITE-ProRule" id="PRU00289"/>
    </source>
</evidence>
<protein>
    <submittedName>
        <fullName evidence="7">FtsK domain-containing protein</fullName>
    </submittedName>
</protein>
<reference evidence="7 8" key="1">
    <citation type="submission" date="2020-01" db="EMBL/GenBank/DDBJ databases">
        <title>Kibdelosporangium persica a novel Actinomycetes from a hot desert in Iran.</title>
        <authorList>
            <person name="Safaei N."/>
            <person name="Zaburannyi N."/>
            <person name="Mueller R."/>
            <person name="Wink J."/>
        </authorList>
    </citation>
    <scope>NUCLEOTIDE SEQUENCE [LARGE SCALE GENOMIC DNA]</scope>
    <source>
        <strain evidence="7 8">4NS15</strain>
    </source>
</reference>
<dbReference type="PANTHER" id="PTHR22683:SF47">
    <property type="entry name" value="FTSK DOMAIN-CONTAINING PROTEIN YDCQ"/>
    <property type="match status" value="1"/>
</dbReference>